<dbReference type="Pfam" id="PF13909">
    <property type="entry name" value="zf-H2C2_5"/>
    <property type="match status" value="1"/>
</dbReference>
<keyword evidence="10" id="KW-0539">Nucleus</keyword>
<evidence type="ECO:0000259" key="13">
    <source>
        <dbReference type="PROSITE" id="PS50157"/>
    </source>
</evidence>
<dbReference type="FunFam" id="3.30.160.60:FF:001156">
    <property type="entry name" value="Zinc finger protein 407"/>
    <property type="match status" value="1"/>
</dbReference>
<evidence type="ECO:0000256" key="1">
    <source>
        <dbReference type="ARBA" id="ARBA00004123"/>
    </source>
</evidence>
<dbReference type="InterPro" id="IPR036236">
    <property type="entry name" value="Znf_C2H2_sf"/>
</dbReference>
<evidence type="ECO:0000256" key="10">
    <source>
        <dbReference type="ARBA" id="ARBA00023242"/>
    </source>
</evidence>
<sequence>MTARRRPLPAATFSQLTPLSSRIPPQQSIFMSIIHLGGRSRVIPSEKITEKERDYRSSRPEPRDQGSLPPLSMTHPDSVFRPNFPLFLPFLDSRRELHCHHLVVRRPRPSKPPRTLPCSTLLSGERTNRRNNLSKHITTMHTKMMSEMKCCGITFYSKWEVKHHNRTVHSDGYPCNLCGRTFQRKDLLDRHFSIHTGEKKFKCATCSYGSSHKSNLKRHWRVHRGCKGYFTHMPEVMTAPACLETFSSQFLHTLRYFSRQPSSYVWSIEEGSLFPTQVRPTLQWEISPSVHHLFQPTSNWDLLDSLARPYYIRSSNTKGSLRQTRAYQCEDLTPPSPEEPTLTQLERGQLWAEAEVNLYREWETPPEADHKHQHYLGKHAPSTVVRPTPLRHYYPSFPSSLAALRRRASCEAKQGHHYKPWLPTLSTLLSPPPRRGQSAHCSSCTQGTSHHRGSHQMPADTSDEMVSEALGFRADF</sequence>
<name>A0AAW0TVF1_SCYPA</name>
<feature type="region of interest" description="Disordered" evidence="12">
    <location>
        <begin position="44"/>
        <end position="75"/>
    </location>
</feature>
<organism evidence="14 15">
    <name type="scientific">Scylla paramamosain</name>
    <name type="common">Mud crab</name>
    <dbReference type="NCBI Taxonomy" id="85552"/>
    <lineage>
        <taxon>Eukaryota</taxon>
        <taxon>Metazoa</taxon>
        <taxon>Ecdysozoa</taxon>
        <taxon>Arthropoda</taxon>
        <taxon>Crustacea</taxon>
        <taxon>Multicrustacea</taxon>
        <taxon>Malacostraca</taxon>
        <taxon>Eumalacostraca</taxon>
        <taxon>Eucarida</taxon>
        <taxon>Decapoda</taxon>
        <taxon>Pleocyemata</taxon>
        <taxon>Brachyura</taxon>
        <taxon>Eubrachyura</taxon>
        <taxon>Portunoidea</taxon>
        <taxon>Portunidae</taxon>
        <taxon>Portuninae</taxon>
        <taxon>Scylla</taxon>
    </lineage>
</organism>
<dbReference type="PROSITE" id="PS00028">
    <property type="entry name" value="ZINC_FINGER_C2H2_1"/>
    <property type="match status" value="1"/>
</dbReference>
<evidence type="ECO:0000256" key="8">
    <source>
        <dbReference type="ARBA" id="ARBA00023125"/>
    </source>
</evidence>
<dbReference type="EMBL" id="JARAKH010000024">
    <property type="protein sequence ID" value="KAK8391675.1"/>
    <property type="molecule type" value="Genomic_DNA"/>
</dbReference>
<evidence type="ECO:0000256" key="4">
    <source>
        <dbReference type="ARBA" id="ARBA00022737"/>
    </source>
</evidence>
<dbReference type="GO" id="GO:0005634">
    <property type="term" value="C:nucleus"/>
    <property type="evidence" value="ECO:0007669"/>
    <property type="project" value="UniProtKB-SubCell"/>
</dbReference>
<dbReference type="AlphaFoldDB" id="A0AAW0TVF1"/>
<dbReference type="GO" id="GO:0008270">
    <property type="term" value="F:zinc ion binding"/>
    <property type="evidence" value="ECO:0007669"/>
    <property type="project" value="UniProtKB-KW"/>
</dbReference>
<dbReference type="PANTHER" id="PTHR46105:SF5">
    <property type="entry name" value="ZINC FINGER AND BTB DOMAIN-CONTAINING PROTEIN 44 ISOFORM X1"/>
    <property type="match status" value="1"/>
</dbReference>
<keyword evidence="7" id="KW-0805">Transcription regulation</keyword>
<keyword evidence="8" id="KW-0238">DNA-binding</keyword>
<keyword evidence="15" id="KW-1185">Reference proteome</keyword>
<dbReference type="InterPro" id="IPR013087">
    <property type="entry name" value="Znf_C2H2_type"/>
</dbReference>
<dbReference type="InterPro" id="IPR050457">
    <property type="entry name" value="ZnFinger_BTB_dom_contain"/>
</dbReference>
<comment type="similarity">
    <text evidence="2">Belongs to the krueppel C2H2-type zinc-finger protein family.</text>
</comment>
<comment type="subcellular location">
    <subcellularLocation>
        <location evidence="1">Nucleus</location>
    </subcellularLocation>
</comment>
<reference evidence="14 15" key="1">
    <citation type="submission" date="2023-03" db="EMBL/GenBank/DDBJ databases">
        <title>High-quality genome of Scylla paramamosain provides insights in environmental adaptation.</title>
        <authorList>
            <person name="Zhang L."/>
        </authorList>
    </citation>
    <scope>NUCLEOTIDE SEQUENCE [LARGE SCALE GENOMIC DNA]</scope>
    <source>
        <strain evidence="14">LZ_2023a</strain>
        <tissue evidence="14">Muscle</tissue>
    </source>
</reference>
<keyword evidence="5 11" id="KW-0863">Zinc-finger</keyword>
<evidence type="ECO:0000313" key="14">
    <source>
        <dbReference type="EMBL" id="KAK8391675.1"/>
    </source>
</evidence>
<evidence type="ECO:0000256" key="9">
    <source>
        <dbReference type="ARBA" id="ARBA00023163"/>
    </source>
</evidence>
<proteinExistence type="inferred from homology"/>
<feature type="compositionally biased region" description="Basic and acidic residues" evidence="12">
    <location>
        <begin position="47"/>
        <end position="64"/>
    </location>
</feature>
<protein>
    <recommendedName>
        <fullName evidence="13">C2H2-type domain-containing protein</fullName>
    </recommendedName>
</protein>
<keyword evidence="9" id="KW-0804">Transcription</keyword>
<dbReference type="Proteomes" id="UP001487740">
    <property type="component" value="Unassembled WGS sequence"/>
</dbReference>
<dbReference type="PROSITE" id="PS50157">
    <property type="entry name" value="ZINC_FINGER_C2H2_2"/>
    <property type="match status" value="2"/>
</dbReference>
<comment type="caution">
    <text evidence="14">The sequence shown here is derived from an EMBL/GenBank/DDBJ whole genome shotgun (WGS) entry which is preliminary data.</text>
</comment>
<dbReference type="SMART" id="SM00355">
    <property type="entry name" value="ZnF_C2H2"/>
    <property type="match status" value="3"/>
</dbReference>
<feature type="domain" description="C2H2-type" evidence="13">
    <location>
        <begin position="201"/>
        <end position="228"/>
    </location>
</feature>
<dbReference type="GO" id="GO:0000981">
    <property type="term" value="F:DNA-binding transcription factor activity, RNA polymerase II-specific"/>
    <property type="evidence" value="ECO:0007669"/>
    <property type="project" value="TreeGrafter"/>
</dbReference>
<feature type="domain" description="C2H2-type" evidence="13">
    <location>
        <begin position="173"/>
        <end position="200"/>
    </location>
</feature>
<evidence type="ECO:0000313" key="15">
    <source>
        <dbReference type="Proteomes" id="UP001487740"/>
    </source>
</evidence>
<evidence type="ECO:0000256" key="12">
    <source>
        <dbReference type="SAM" id="MobiDB-lite"/>
    </source>
</evidence>
<dbReference type="PANTHER" id="PTHR46105">
    <property type="entry name" value="AGAP004733-PA"/>
    <property type="match status" value="1"/>
</dbReference>
<gene>
    <name evidence="14" type="ORF">O3P69_017299</name>
</gene>
<accession>A0AAW0TVF1</accession>
<evidence type="ECO:0000256" key="2">
    <source>
        <dbReference type="ARBA" id="ARBA00006991"/>
    </source>
</evidence>
<evidence type="ECO:0000256" key="6">
    <source>
        <dbReference type="ARBA" id="ARBA00022833"/>
    </source>
</evidence>
<evidence type="ECO:0000256" key="5">
    <source>
        <dbReference type="ARBA" id="ARBA00022771"/>
    </source>
</evidence>
<dbReference type="GO" id="GO:0000978">
    <property type="term" value="F:RNA polymerase II cis-regulatory region sequence-specific DNA binding"/>
    <property type="evidence" value="ECO:0007669"/>
    <property type="project" value="TreeGrafter"/>
</dbReference>
<evidence type="ECO:0000256" key="11">
    <source>
        <dbReference type="PROSITE-ProRule" id="PRU00042"/>
    </source>
</evidence>
<feature type="compositionally biased region" description="Polar residues" evidence="12">
    <location>
        <begin position="439"/>
        <end position="448"/>
    </location>
</feature>
<dbReference type="Gene3D" id="3.30.160.60">
    <property type="entry name" value="Classic Zinc Finger"/>
    <property type="match status" value="2"/>
</dbReference>
<feature type="region of interest" description="Disordered" evidence="12">
    <location>
        <begin position="430"/>
        <end position="463"/>
    </location>
</feature>
<dbReference type="SUPFAM" id="SSF57667">
    <property type="entry name" value="beta-beta-alpha zinc fingers"/>
    <property type="match status" value="1"/>
</dbReference>
<keyword evidence="6" id="KW-0862">Zinc</keyword>
<evidence type="ECO:0000256" key="3">
    <source>
        <dbReference type="ARBA" id="ARBA00022723"/>
    </source>
</evidence>
<keyword evidence="3" id="KW-0479">Metal-binding</keyword>
<dbReference type="Pfam" id="PF00096">
    <property type="entry name" value="zf-C2H2"/>
    <property type="match status" value="1"/>
</dbReference>
<keyword evidence="4" id="KW-0677">Repeat</keyword>
<evidence type="ECO:0000256" key="7">
    <source>
        <dbReference type="ARBA" id="ARBA00023015"/>
    </source>
</evidence>